<reference evidence="1" key="1">
    <citation type="submission" date="2014-11" db="EMBL/GenBank/DDBJ databases">
        <authorList>
            <person name="Amaro Gonzalez C."/>
        </authorList>
    </citation>
    <scope>NUCLEOTIDE SEQUENCE</scope>
</reference>
<sequence length="36" mass="4406">MNFKLAESNHYLHYRSLFYSSLQLPIQIYNLINSRM</sequence>
<reference evidence="1" key="2">
    <citation type="journal article" date="2015" name="Fish Shellfish Immunol.">
        <title>Early steps in the European eel (Anguilla anguilla)-Vibrio vulnificus interaction in the gills: Role of the RtxA13 toxin.</title>
        <authorList>
            <person name="Callol A."/>
            <person name="Pajuelo D."/>
            <person name="Ebbesson L."/>
            <person name="Teles M."/>
            <person name="MacKenzie S."/>
            <person name="Amaro C."/>
        </authorList>
    </citation>
    <scope>NUCLEOTIDE SEQUENCE</scope>
</reference>
<proteinExistence type="predicted"/>
<dbReference type="AlphaFoldDB" id="A0A0E9VSM5"/>
<dbReference type="EMBL" id="GBXM01027481">
    <property type="protein sequence ID" value="JAH81096.1"/>
    <property type="molecule type" value="Transcribed_RNA"/>
</dbReference>
<accession>A0A0E9VSM5</accession>
<organism evidence="1">
    <name type="scientific">Anguilla anguilla</name>
    <name type="common">European freshwater eel</name>
    <name type="synonym">Muraena anguilla</name>
    <dbReference type="NCBI Taxonomy" id="7936"/>
    <lineage>
        <taxon>Eukaryota</taxon>
        <taxon>Metazoa</taxon>
        <taxon>Chordata</taxon>
        <taxon>Craniata</taxon>
        <taxon>Vertebrata</taxon>
        <taxon>Euteleostomi</taxon>
        <taxon>Actinopterygii</taxon>
        <taxon>Neopterygii</taxon>
        <taxon>Teleostei</taxon>
        <taxon>Anguilliformes</taxon>
        <taxon>Anguillidae</taxon>
        <taxon>Anguilla</taxon>
    </lineage>
</organism>
<name>A0A0E9VSM5_ANGAN</name>
<protein>
    <submittedName>
        <fullName evidence="1">Uncharacterized protein</fullName>
    </submittedName>
</protein>
<evidence type="ECO:0000313" key="1">
    <source>
        <dbReference type="EMBL" id="JAH81096.1"/>
    </source>
</evidence>